<name>A0A853F5V4_9GAMM</name>
<accession>A0A853F5V4</accession>
<dbReference type="InterPro" id="IPR016084">
    <property type="entry name" value="Haem_Oase-like_multi-hlx"/>
</dbReference>
<comment type="caution">
    <text evidence="1">The sequence shown here is derived from an EMBL/GenBank/DDBJ whole genome shotgun (WGS) entry which is preliminary data.</text>
</comment>
<dbReference type="Proteomes" id="UP000568751">
    <property type="component" value="Unassembled WGS sequence"/>
</dbReference>
<proteinExistence type="predicted"/>
<reference evidence="1 2" key="1">
    <citation type="submission" date="2020-05" db="EMBL/GenBank/DDBJ databases">
        <title>Horizontal transmission and recombination maintain forever young bacterial symbiont genomes.</title>
        <authorList>
            <person name="Russell S.L."/>
            <person name="Pepper-Tunick E."/>
            <person name="Svedberg J."/>
            <person name="Byrne A."/>
            <person name="Ruelas Castillo J."/>
            <person name="Vollmers C."/>
            <person name="Beinart R.A."/>
            <person name="Corbett-Detig R."/>
        </authorList>
    </citation>
    <scope>NUCLEOTIDE SEQUENCE [LARGE SCALE GENOMIC DNA]</scope>
    <source>
        <strain evidence="1">455</strain>
    </source>
</reference>
<sequence>MLGFEEKQIEKGLFDDCPKGGKEYVKWMRKLINTHPSKEHQLYEKYMSNQSNIEDLKYYMIQESTLDPRFDDILALIQVGTSGREKMEIAKIIGMKWVMGNQILCIHGYSLML</sequence>
<evidence type="ECO:0000313" key="2">
    <source>
        <dbReference type="Proteomes" id="UP000568751"/>
    </source>
</evidence>
<dbReference type="Gene3D" id="1.20.910.10">
    <property type="entry name" value="Heme oxygenase-like"/>
    <property type="match status" value="1"/>
</dbReference>
<dbReference type="AlphaFoldDB" id="A0A853F5V4"/>
<protein>
    <submittedName>
        <fullName evidence="1">Uncharacterized protein</fullName>
    </submittedName>
</protein>
<evidence type="ECO:0000313" key="1">
    <source>
        <dbReference type="EMBL" id="NYT27610.1"/>
    </source>
</evidence>
<gene>
    <name evidence="1" type="ORF">H0A76_06755</name>
</gene>
<dbReference type="EMBL" id="JACCHT010000001">
    <property type="protein sequence ID" value="NYT27610.1"/>
    <property type="molecule type" value="Genomic_DNA"/>
</dbReference>
<organism evidence="1 2">
    <name type="scientific">Candidatus Thiodubiliella endoseptemdiera</name>
    <dbReference type="NCBI Taxonomy" id="2738886"/>
    <lineage>
        <taxon>Bacteria</taxon>
        <taxon>Pseudomonadati</taxon>
        <taxon>Pseudomonadota</taxon>
        <taxon>Gammaproteobacteria</taxon>
        <taxon>Candidatus Pseudothioglobaceae</taxon>
        <taxon>Candidatus Thiodubiliella</taxon>
    </lineage>
</organism>